<feature type="transmembrane region" description="Helical" evidence="7">
    <location>
        <begin position="211"/>
        <end position="232"/>
    </location>
</feature>
<accession>A0AA86V6Z5</accession>
<dbReference type="InterPro" id="IPR009262">
    <property type="entry name" value="SLC35_F1/F2/F6"/>
</dbReference>
<keyword evidence="3" id="KW-0813">Transport</keyword>
<organism evidence="8">
    <name type="scientific">Hexamita inflata</name>
    <dbReference type="NCBI Taxonomy" id="28002"/>
    <lineage>
        <taxon>Eukaryota</taxon>
        <taxon>Metamonada</taxon>
        <taxon>Diplomonadida</taxon>
        <taxon>Hexamitidae</taxon>
        <taxon>Hexamitinae</taxon>
        <taxon>Hexamita</taxon>
    </lineage>
</organism>
<evidence type="ECO:0000256" key="6">
    <source>
        <dbReference type="ARBA" id="ARBA00023136"/>
    </source>
</evidence>
<feature type="transmembrane region" description="Helical" evidence="7">
    <location>
        <begin position="120"/>
        <end position="138"/>
    </location>
</feature>
<evidence type="ECO:0000256" key="4">
    <source>
        <dbReference type="ARBA" id="ARBA00022692"/>
    </source>
</evidence>
<proteinExistence type="inferred from homology"/>
<reference evidence="8" key="1">
    <citation type="submission" date="2023-06" db="EMBL/GenBank/DDBJ databases">
        <authorList>
            <person name="Kurt Z."/>
        </authorList>
    </citation>
    <scope>NUCLEOTIDE SEQUENCE</scope>
</reference>
<name>A0AA86V6Z5_9EUKA</name>
<dbReference type="GO" id="GO:0016020">
    <property type="term" value="C:membrane"/>
    <property type="evidence" value="ECO:0007669"/>
    <property type="project" value="UniProtKB-SubCell"/>
</dbReference>
<evidence type="ECO:0000256" key="3">
    <source>
        <dbReference type="ARBA" id="ARBA00022448"/>
    </source>
</evidence>
<feature type="transmembrane region" description="Helical" evidence="7">
    <location>
        <begin position="92"/>
        <end position="113"/>
    </location>
</feature>
<reference evidence="9 10" key="2">
    <citation type="submission" date="2024-07" db="EMBL/GenBank/DDBJ databases">
        <authorList>
            <person name="Akdeniz Z."/>
        </authorList>
    </citation>
    <scope>NUCLEOTIDE SEQUENCE [LARGE SCALE GENOMIC DNA]</scope>
</reference>
<evidence type="ECO:0000256" key="2">
    <source>
        <dbReference type="ARBA" id="ARBA00007863"/>
    </source>
</evidence>
<gene>
    <name evidence="8" type="ORF">HINF_LOCUS66347</name>
    <name evidence="9" type="ORF">HINF_LOCUS8112</name>
</gene>
<evidence type="ECO:0000256" key="7">
    <source>
        <dbReference type="SAM" id="Phobius"/>
    </source>
</evidence>
<evidence type="ECO:0000313" key="9">
    <source>
        <dbReference type="EMBL" id="CAL5984463.1"/>
    </source>
</evidence>
<feature type="transmembrane region" description="Helical" evidence="7">
    <location>
        <begin position="66"/>
        <end position="86"/>
    </location>
</feature>
<feature type="transmembrane region" description="Helical" evidence="7">
    <location>
        <begin position="37"/>
        <end position="54"/>
    </location>
</feature>
<dbReference type="GO" id="GO:0022857">
    <property type="term" value="F:transmembrane transporter activity"/>
    <property type="evidence" value="ECO:0007669"/>
    <property type="project" value="InterPro"/>
</dbReference>
<dbReference type="Pfam" id="PF06027">
    <property type="entry name" value="SLC35F"/>
    <property type="match status" value="1"/>
</dbReference>
<dbReference type="PANTHER" id="PTHR14233">
    <property type="entry name" value="DUF914-RELATED"/>
    <property type="match status" value="1"/>
</dbReference>
<keyword evidence="6 7" id="KW-0472">Membrane</keyword>
<evidence type="ECO:0000256" key="1">
    <source>
        <dbReference type="ARBA" id="ARBA00004141"/>
    </source>
</evidence>
<dbReference type="Proteomes" id="UP001642409">
    <property type="component" value="Unassembled WGS sequence"/>
</dbReference>
<dbReference type="EMBL" id="CAXDID020000017">
    <property type="protein sequence ID" value="CAL5984463.1"/>
    <property type="molecule type" value="Genomic_DNA"/>
</dbReference>
<dbReference type="SUPFAM" id="SSF103481">
    <property type="entry name" value="Multidrug resistance efflux transporter EmrE"/>
    <property type="match status" value="1"/>
</dbReference>
<dbReference type="AlphaFoldDB" id="A0AA86V6Z5"/>
<comment type="caution">
    <text evidence="8">The sequence shown here is derived from an EMBL/GenBank/DDBJ whole genome shotgun (WGS) entry which is preliminary data.</text>
</comment>
<dbReference type="InterPro" id="IPR052221">
    <property type="entry name" value="SLC35F_Transporter"/>
</dbReference>
<evidence type="ECO:0000313" key="8">
    <source>
        <dbReference type="EMBL" id="CAI9978702.1"/>
    </source>
</evidence>
<sequence length="285" mass="31906">MSKIALFGLSQGIAVLNCLIGIVLQVINTNYNTNVPIFLQLVFYSLQLCFLVYGPSRQKTSTRQMWLVMLFGVFDVSANFCINFAYNYTNVISVILLTSLATPFSMIFSYFILGSRFTAVKILLIFTSIAFAFTYSLLDSQQGESRVWGNVLATLGSLGYGINTTLNEYLLKSGLSVWQILPRIAIVGITATIIGCLSLETTKIKNLGHIFWLVLLFAVLLTSFYLLQMYSIKKTSAVFVNASVLTTNFYTFIFGVVFLQGDFQFMQLFPALFLVVTVFVFEIAE</sequence>
<dbReference type="InterPro" id="IPR037185">
    <property type="entry name" value="EmrE-like"/>
</dbReference>
<comment type="similarity">
    <text evidence="2">Belongs to the SLC35F solute transporter family.</text>
</comment>
<protein>
    <submittedName>
        <fullName evidence="8">Carboxylate/amino acid/amine transporter family protein</fullName>
    </submittedName>
    <submittedName>
        <fullName evidence="9">Carboxylate/amino_acid/amine transporter family protein</fullName>
    </submittedName>
</protein>
<evidence type="ECO:0000256" key="5">
    <source>
        <dbReference type="ARBA" id="ARBA00022989"/>
    </source>
</evidence>
<comment type="subcellular location">
    <subcellularLocation>
        <location evidence="1">Membrane</location>
        <topology evidence="1">Multi-pass membrane protein</topology>
    </subcellularLocation>
</comment>
<feature type="transmembrane region" description="Helical" evidence="7">
    <location>
        <begin position="180"/>
        <end position="199"/>
    </location>
</feature>
<feature type="transmembrane region" description="Helical" evidence="7">
    <location>
        <begin position="238"/>
        <end position="258"/>
    </location>
</feature>
<keyword evidence="10" id="KW-1185">Reference proteome</keyword>
<dbReference type="EMBL" id="CATOUU010001186">
    <property type="protein sequence ID" value="CAI9978702.1"/>
    <property type="molecule type" value="Genomic_DNA"/>
</dbReference>
<dbReference type="PANTHER" id="PTHR14233:SF4">
    <property type="entry name" value="SOLUTE CARRIER FAMILY 35 MEMBER F2"/>
    <property type="match status" value="1"/>
</dbReference>
<evidence type="ECO:0000313" key="10">
    <source>
        <dbReference type="Proteomes" id="UP001642409"/>
    </source>
</evidence>
<keyword evidence="4 7" id="KW-0812">Transmembrane</keyword>
<feature type="transmembrane region" description="Helical" evidence="7">
    <location>
        <begin position="265"/>
        <end position="284"/>
    </location>
</feature>
<keyword evidence="5 7" id="KW-1133">Transmembrane helix</keyword>